<dbReference type="GO" id="GO:0004519">
    <property type="term" value="F:endonuclease activity"/>
    <property type="evidence" value="ECO:0007669"/>
    <property type="project" value="UniProtKB-KW"/>
</dbReference>
<accession>A0A2M7WU74</accession>
<dbReference type="AlphaFoldDB" id="A0A2M7WU74"/>
<name>A0A2M7WU74_9BACT</name>
<proteinExistence type="predicted"/>
<gene>
    <name evidence="1" type="ORF">CO184_01555</name>
</gene>
<protein>
    <submittedName>
        <fullName evidence="1">Restriction endonuclease</fullName>
    </submittedName>
</protein>
<evidence type="ECO:0000313" key="1">
    <source>
        <dbReference type="EMBL" id="PJA33568.1"/>
    </source>
</evidence>
<dbReference type="Proteomes" id="UP000231487">
    <property type="component" value="Unassembled WGS sequence"/>
</dbReference>
<evidence type="ECO:0000313" key="2">
    <source>
        <dbReference type="Proteomes" id="UP000231487"/>
    </source>
</evidence>
<keyword evidence="1" id="KW-0378">Hydrolase</keyword>
<sequence length="203" mass="23802">MFDKYIKFYERTLRKMWRIRAGGTLRSLKGTLVETMAEEMVLLAWKNIGGKPSRIKINKTKYPIDDGKGNVYKLSQDKQVYIDDEFILSIECKAYAEVAMYKRILVDSFLLKKHFPKLKFCLFQLESMLGGDYSTTVDHPNGSPSVKVLEHYFPNLDIEIITLLDGERNIKGEIHKKQFYKPLRPERLEHALKYFEHALKPHL</sequence>
<keyword evidence="1" id="KW-0255">Endonuclease</keyword>
<dbReference type="EMBL" id="PFXE01000030">
    <property type="protein sequence ID" value="PJA33568.1"/>
    <property type="molecule type" value="Genomic_DNA"/>
</dbReference>
<reference evidence="2" key="1">
    <citation type="submission" date="2017-09" db="EMBL/GenBank/DDBJ databases">
        <title>Depth-based differentiation of microbial function through sediment-hosted aquifers and enrichment of novel symbionts in the deep terrestrial subsurface.</title>
        <authorList>
            <person name="Probst A.J."/>
            <person name="Ladd B."/>
            <person name="Jarett J.K."/>
            <person name="Geller-Mcgrath D.E."/>
            <person name="Sieber C.M.K."/>
            <person name="Emerson J.B."/>
            <person name="Anantharaman K."/>
            <person name="Thomas B.C."/>
            <person name="Malmstrom R."/>
            <person name="Stieglmeier M."/>
            <person name="Klingl A."/>
            <person name="Woyke T."/>
            <person name="Ryan C.M."/>
            <person name="Banfield J.F."/>
        </authorList>
    </citation>
    <scope>NUCLEOTIDE SEQUENCE [LARGE SCALE GENOMIC DNA]</scope>
</reference>
<keyword evidence="1" id="KW-0540">Nuclease</keyword>
<comment type="caution">
    <text evidence="1">The sequence shown here is derived from an EMBL/GenBank/DDBJ whole genome shotgun (WGS) entry which is preliminary data.</text>
</comment>
<organism evidence="1 2">
    <name type="scientific">Candidatus Zambryskibacteria bacterium CG_4_9_14_3_um_filter_40_16</name>
    <dbReference type="NCBI Taxonomy" id="1975111"/>
    <lineage>
        <taxon>Bacteria</taxon>
        <taxon>Candidatus Zambryskiibacteriota</taxon>
    </lineage>
</organism>